<gene>
    <name evidence="1" type="ORF">GCM10007977_093620</name>
    <name evidence="2" type="ORF">GCM10007977_094070</name>
</gene>
<keyword evidence="3" id="KW-1185">Reference proteome</keyword>
<dbReference type="Proteomes" id="UP000642070">
    <property type="component" value="Unassembled WGS sequence"/>
</dbReference>
<sequence>MATTLLAAAIVTGVRTVLIALCVPAVRRRPAAGGSADPPRAAWLAARVAPLPEAVSEPRR</sequence>
<comment type="caution">
    <text evidence="2">The sequence shown here is derived from an EMBL/GenBank/DDBJ whole genome shotgun (WGS) entry which is preliminary data.</text>
</comment>
<accession>A0A917UBQ1</accession>
<reference evidence="2" key="2">
    <citation type="submission" date="2020-09" db="EMBL/GenBank/DDBJ databases">
        <authorList>
            <person name="Sun Q."/>
            <person name="Ohkuma M."/>
        </authorList>
    </citation>
    <scope>NUCLEOTIDE SEQUENCE</scope>
    <source>
        <strain evidence="2">JCM 19831</strain>
    </source>
</reference>
<evidence type="ECO:0000313" key="3">
    <source>
        <dbReference type="Proteomes" id="UP000642070"/>
    </source>
</evidence>
<name>A0A917UBQ1_9ACTN</name>
<dbReference type="EMBL" id="BMPI01000076">
    <property type="protein sequence ID" value="GGM77794.1"/>
    <property type="molecule type" value="Genomic_DNA"/>
</dbReference>
<proteinExistence type="predicted"/>
<dbReference type="RefSeq" id="WP_380020547.1">
    <property type="nucleotide sequence ID" value="NZ_JBHMED010000122.1"/>
</dbReference>
<dbReference type="AlphaFoldDB" id="A0A917UBQ1"/>
<dbReference type="EMBL" id="BMPI01000075">
    <property type="protein sequence ID" value="GGM77412.1"/>
    <property type="molecule type" value="Genomic_DNA"/>
</dbReference>
<evidence type="ECO:0000313" key="1">
    <source>
        <dbReference type="EMBL" id="GGM77412.1"/>
    </source>
</evidence>
<evidence type="ECO:0000313" key="2">
    <source>
        <dbReference type="EMBL" id="GGM77794.1"/>
    </source>
</evidence>
<reference evidence="2" key="1">
    <citation type="journal article" date="2014" name="Int. J. Syst. Evol. Microbiol.">
        <title>Complete genome sequence of Corynebacterium casei LMG S-19264T (=DSM 44701T), isolated from a smear-ripened cheese.</title>
        <authorList>
            <consortium name="US DOE Joint Genome Institute (JGI-PGF)"/>
            <person name="Walter F."/>
            <person name="Albersmeier A."/>
            <person name="Kalinowski J."/>
            <person name="Ruckert C."/>
        </authorList>
    </citation>
    <scope>NUCLEOTIDE SEQUENCE</scope>
    <source>
        <strain evidence="2">JCM 19831</strain>
    </source>
</reference>
<protein>
    <submittedName>
        <fullName evidence="2">Uncharacterized protein</fullName>
    </submittedName>
</protein>
<organism evidence="2 3">
    <name type="scientific">Dactylosporangium sucinum</name>
    <dbReference type="NCBI Taxonomy" id="1424081"/>
    <lineage>
        <taxon>Bacteria</taxon>
        <taxon>Bacillati</taxon>
        <taxon>Actinomycetota</taxon>
        <taxon>Actinomycetes</taxon>
        <taxon>Micromonosporales</taxon>
        <taxon>Micromonosporaceae</taxon>
        <taxon>Dactylosporangium</taxon>
    </lineage>
</organism>